<evidence type="ECO:0000256" key="1">
    <source>
        <dbReference type="ARBA" id="ARBA00004123"/>
    </source>
</evidence>
<dbReference type="PANTHER" id="PTHR45922">
    <property type="entry name" value="CLEAVAGE AND POLYADENYLATION SPECIFICITY FACTOR SUBUNIT 2"/>
    <property type="match status" value="1"/>
</dbReference>
<keyword evidence="3 4" id="KW-0539">Nucleus</keyword>
<organism evidence="6 7">
    <name type="scientific">Jimgerdemannia flammicorona</name>
    <dbReference type="NCBI Taxonomy" id="994334"/>
    <lineage>
        <taxon>Eukaryota</taxon>
        <taxon>Fungi</taxon>
        <taxon>Fungi incertae sedis</taxon>
        <taxon>Mucoromycota</taxon>
        <taxon>Mucoromycotina</taxon>
        <taxon>Endogonomycetes</taxon>
        <taxon>Endogonales</taxon>
        <taxon>Endogonaceae</taxon>
        <taxon>Jimgerdemannia</taxon>
    </lineage>
</organism>
<comment type="subcellular location">
    <subcellularLocation>
        <location evidence="1 4">Nucleus</location>
    </subcellularLocation>
</comment>
<dbReference type="InterPro" id="IPR036866">
    <property type="entry name" value="RibonucZ/Hydroxyglut_hydro"/>
</dbReference>
<dbReference type="GO" id="GO:0005847">
    <property type="term" value="C:mRNA cleavage and polyadenylation specificity factor complex"/>
    <property type="evidence" value="ECO:0007669"/>
    <property type="project" value="InterPro"/>
</dbReference>
<dbReference type="EMBL" id="RBNI01004221">
    <property type="protein sequence ID" value="RUP47694.1"/>
    <property type="molecule type" value="Genomic_DNA"/>
</dbReference>
<evidence type="ECO:0000259" key="5">
    <source>
        <dbReference type="SMART" id="SM01027"/>
    </source>
</evidence>
<accession>A0A433D9Z5</accession>
<dbReference type="InterPro" id="IPR027075">
    <property type="entry name" value="CPSF2"/>
</dbReference>
<dbReference type="Proteomes" id="UP000268093">
    <property type="component" value="Unassembled WGS sequence"/>
</dbReference>
<sequence>MEANELGVNFATRSHLDGTVLHSGGVVLDTLSRPSLMITDAYNANIVHPARKHRDAALFDSIMDTLQRNCSVLLPTDSAARVLELAYLLDQHWSFHHLSSYPLILLSHTSYHTTHFAKIMLEWMGDAVTKQFSQARENPYDFKYLRLCHRREDLDRYPGPKVVVASNLSLETGYARQLFLEWMGEPAVEKLGDSKFEGDEMSDVREKEKESAKNNALILTDRGPPGTLARELYEKWEKQTTVKTEADDAAQQQQQQPVKPSVELAANLKLTVRRKIPLEGAELLEHQSAQRAKIEREAAQAAMIARSKTIMEEDDLMSEGSESDEALEDANADVEDLLIGKDQFDLYVRDAAKSGGFFKQTQSYRMFPFSEKRKRFDDYGEVIAPEHYVRSAAEAADIAGLPAPNGGTGANFGGRDEDADVRMDEPILPPRDEVPTKYVAYDEEIHVRCVLRYIDLEGLSDGRSIKTILPQVAPRKLILVHGSEEATRDLEQACLSMDQMTREVFAPDVGEVLNVSAATNIYQVKLTDALVSSLKFSKLDDYELARISGRIHFPADSTTPTLDIAPADEIVVPSPESSLGAAISANANSSGWHAPVFVGDIRLTDFKRVLQAAGITAEFRGEGVLVCNEQVAVRKTATGQLLLEGLLSEDYFKIRTLLYAQHAIL</sequence>
<protein>
    <recommendedName>
        <fullName evidence="4">Cleavage and polyadenylation specificity factor subunit 2</fullName>
    </recommendedName>
    <alternativeName>
        <fullName evidence="4">Cleavage and polyadenylation specificity factor 100 kDa subunit</fullName>
    </alternativeName>
</protein>
<dbReference type="InterPro" id="IPR011108">
    <property type="entry name" value="RMMBL"/>
</dbReference>
<dbReference type="AlphaFoldDB" id="A0A433D9Z5"/>
<evidence type="ECO:0000313" key="7">
    <source>
        <dbReference type="Proteomes" id="UP000268093"/>
    </source>
</evidence>
<dbReference type="InterPro" id="IPR022712">
    <property type="entry name" value="Beta_Casp"/>
</dbReference>
<dbReference type="InterPro" id="IPR025069">
    <property type="entry name" value="Cpsf2_C"/>
</dbReference>
<evidence type="ECO:0000256" key="2">
    <source>
        <dbReference type="ARBA" id="ARBA00022664"/>
    </source>
</evidence>
<evidence type="ECO:0000256" key="4">
    <source>
        <dbReference type="RuleBase" id="RU365006"/>
    </source>
</evidence>
<comment type="similarity">
    <text evidence="4">Belongs to the metallo-beta-lactamase superfamily. RNA-metabolizing metallo-beta-lactamase-like family. CPSF2/YSH1 subfamily.</text>
</comment>
<proteinExistence type="inferred from homology"/>
<name>A0A433D9Z5_9FUNG</name>
<comment type="caution">
    <text evidence="6">The sequence shown here is derived from an EMBL/GenBank/DDBJ whole genome shotgun (WGS) entry which is preliminary data.</text>
</comment>
<keyword evidence="7" id="KW-1185">Reference proteome</keyword>
<evidence type="ECO:0000313" key="6">
    <source>
        <dbReference type="EMBL" id="RUP47694.1"/>
    </source>
</evidence>
<dbReference type="SUPFAM" id="SSF56281">
    <property type="entry name" value="Metallo-hydrolase/oxidoreductase"/>
    <property type="match status" value="1"/>
</dbReference>
<dbReference type="SMART" id="SM01027">
    <property type="entry name" value="Beta-Casp"/>
    <property type="match status" value="1"/>
</dbReference>
<reference evidence="6 7" key="1">
    <citation type="journal article" date="2018" name="New Phytol.">
        <title>Phylogenomics of Endogonaceae and evolution of mycorrhizas within Mucoromycota.</title>
        <authorList>
            <person name="Chang Y."/>
            <person name="Desiro A."/>
            <person name="Na H."/>
            <person name="Sandor L."/>
            <person name="Lipzen A."/>
            <person name="Clum A."/>
            <person name="Barry K."/>
            <person name="Grigoriev I.V."/>
            <person name="Martin F.M."/>
            <person name="Stajich J.E."/>
            <person name="Smith M.E."/>
            <person name="Bonito G."/>
            <person name="Spatafora J.W."/>
        </authorList>
    </citation>
    <scope>NUCLEOTIDE SEQUENCE [LARGE SCALE GENOMIC DNA]</scope>
    <source>
        <strain evidence="6 7">GMNB39</strain>
    </source>
</reference>
<dbReference type="PANTHER" id="PTHR45922:SF1">
    <property type="entry name" value="CLEAVAGE AND POLYADENYLATION SPECIFICITY FACTOR SUBUNIT 2"/>
    <property type="match status" value="1"/>
</dbReference>
<keyword evidence="4" id="KW-0694">RNA-binding</keyword>
<dbReference type="Gene3D" id="3.40.50.10890">
    <property type="match status" value="1"/>
</dbReference>
<keyword evidence="2 4" id="KW-0507">mRNA processing</keyword>
<gene>
    <name evidence="6" type="ORF">BC936DRAFT_145443</name>
</gene>
<dbReference type="OrthoDB" id="64353at2759"/>
<dbReference type="Pfam" id="PF13299">
    <property type="entry name" value="CPSF100_C"/>
    <property type="match status" value="1"/>
</dbReference>
<feature type="domain" description="Beta-Casp" evidence="5">
    <location>
        <begin position="82"/>
        <end position="232"/>
    </location>
</feature>
<dbReference type="GO" id="GO:0006398">
    <property type="term" value="P:mRNA 3'-end processing by stem-loop binding and cleavage"/>
    <property type="evidence" value="ECO:0007669"/>
    <property type="project" value="InterPro"/>
</dbReference>
<dbReference type="Pfam" id="PF07521">
    <property type="entry name" value="RMMBL"/>
    <property type="match status" value="1"/>
</dbReference>
<dbReference type="Pfam" id="PF10996">
    <property type="entry name" value="Beta-Casp"/>
    <property type="match status" value="1"/>
</dbReference>
<evidence type="ECO:0000256" key="3">
    <source>
        <dbReference type="ARBA" id="ARBA00023242"/>
    </source>
</evidence>
<dbReference type="GO" id="GO:0003723">
    <property type="term" value="F:RNA binding"/>
    <property type="evidence" value="ECO:0007669"/>
    <property type="project" value="UniProtKB-KW"/>
</dbReference>